<organism evidence="1">
    <name type="scientific">bioreactor metagenome</name>
    <dbReference type="NCBI Taxonomy" id="1076179"/>
    <lineage>
        <taxon>unclassified sequences</taxon>
        <taxon>metagenomes</taxon>
        <taxon>ecological metagenomes</taxon>
    </lineage>
</organism>
<dbReference type="SUPFAM" id="SSF52833">
    <property type="entry name" value="Thioredoxin-like"/>
    <property type="match status" value="1"/>
</dbReference>
<protein>
    <recommendedName>
        <fullName evidence="2">Regulatory protein Spx</fullName>
    </recommendedName>
</protein>
<comment type="caution">
    <text evidence="1">The sequence shown here is derived from an EMBL/GenBank/DDBJ whole genome shotgun (WGS) entry which is preliminary data.</text>
</comment>
<dbReference type="EMBL" id="VSSQ01028894">
    <property type="protein sequence ID" value="MPM78787.1"/>
    <property type="molecule type" value="Genomic_DNA"/>
</dbReference>
<reference evidence="1" key="1">
    <citation type="submission" date="2019-08" db="EMBL/GenBank/DDBJ databases">
        <authorList>
            <person name="Kucharzyk K."/>
            <person name="Murdoch R.W."/>
            <person name="Higgins S."/>
            <person name="Loffler F."/>
        </authorList>
    </citation>
    <scope>NUCLEOTIDE SEQUENCE</scope>
</reference>
<sequence length="75" mass="8816">MKWHQQGNKSLEKFFNVNGTLYRTNELALKVPNMSQEEMAQWLGRDGMLVKRPLLIGNDFVLNGFAEEEWEKFLV</sequence>
<evidence type="ECO:0008006" key="2">
    <source>
        <dbReference type="Google" id="ProtNLM"/>
    </source>
</evidence>
<proteinExistence type="predicted"/>
<dbReference type="Gene3D" id="3.40.30.10">
    <property type="entry name" value="Glutaredoxin"/>
    <property type="match status" value="1"/>
</dbReference>
<dbReference type="Pfam" id="PF03960">
    <property type="entry name" value="ArsC"/>
    <property type="match status" value="1"/>
</dbReference>
<gene>
    <name evidence="1" type="ORF">SDC9_125800</name>
</gene>
<name>A0A645CPF3_9ZZZZ</name>
<dbReference type="InterPro" id="IPR036249">
    <property type="entry name" value="Thioredoxin-like_sf"/>
</dbReference>
<dbReference type="InterPro" id="IPR006660">
    <property type="entry name" value="Arsenate_reductase-like"/>
</dbReference>
<accession>A0A645CPF3</accession>
<evidence type="ECO:0000313" key="1">
    <source>
        <dbReference type="EMBL" id="MPM78787.1"/>
    </source>
</evidence>
<dbReference type="AlphaFoldDB" id="A0A645CPF3"/>
<dbReference type="PROSITE" id="PS51353">
    <property type="entry name" value="ARSC"/>
    <property type="match status" value="1"/>
</dbReference>